<dbReference type="Proteomes" id="UP000178943">
    <property type="component" value="Unassembled WGS sequence"/>
</dbReference>
<gene>
    <name evidence="1" type="ORF">A2Y62_18610</name>
</gene>
<comment type="caution">
    <text evidence="1">The sequence shown here is derived from an EMBL/GenBank/DDBJ whole genome shotgun (WGS) entry which is preliminary data.</text>
</comment>
<dbReference type="AlphaFoldDB" id="A0A1F5V4J0"/>
<proteinExistence type="predicted"/>
<dbReference type="EMBL" id="MFGW01000252">
    <property type="protein sequence ID" value="OGF58347.1"/>
    <property type="molecule type" value="Genomic_DNA"/>
</dbReference>
<protein>
    <submittedName>
        <fullName evidence="1">Uncharacterized protein</fullName>
    </submittedName>
</protein>
<name>A0A1F5V4J0_9BACT</name>
<organism evidence="1 2">
    <name type="scientific">Candidatus Fischerbacteria bacterium RBG_13_37_8</name>
    <dbReference type="NCBI Taxonomy" id="1817863"/>
    <lineage>
        <taxon>Bacteria</taxon>
        <taxon>Candidatus Fischeribacteriota</taxon>
    </lineage>
</organism>
<evidence type="ECO:0000313" key="2">
    <source>
        <dbReference type="Proteomes" id="UP000178943"/>
    </source>
</evidence>
<reference evidence="1 2" key="1">
    <citation type="journal article" date="2016" name="Nat. Commun.">
        <title>Thousands of microbial genomes shed light on interconnected biogeochemical processes in an aquifer system.</title>
        <authorList>
            <person name="Anantharaman K."/>
            <person name="Brown C.T."/>
            <person name="Hug L.A."/>
            <person name="Sharon I."/>
            <person name="Castelle C.J."/>
            <person name="Probst A.J."/>
            <person name="Thomas B.C."/>
            <person name="Singh A."/>
            <person name="Wilkins M.J."/>
            <person name="Karaoz U."/>
            <person name="Brodie E.L."/>
            <person name="Williams K.H."/>
            <person name="Hubbard S.S."/>
            <person name="Banfield J.F."/>
        </authorList>
    </citation>
    <scope>NUCLEOTIDE SEQUENCE [LARGE SCALE GENOMIC DNA]</scope>
</reference>
<accession>A0A1F5V4J0</accession>
<sequence>MESDINNLLQVKVLKLKDLNDGTTESALRLEYNKKIALLDSNEIDGLIKSLKNLQAKVFTSTRDTYTEVTFMSRAGFETGAYYDTEKGKANALAGWTGYMSLLRRDNDSTIYNLNTHNFATFLNLVEQAKTKM</sequence>
<evidence type="ECO:0000313" key="1">
    <source>
        <dbReference type="EMBL" id="OGF58347.1"/>
    </source>
</evidence>